<proteinExistence type="predicted"/>
<name>A0A1I7WEC6_HETBA</name>
<keyword evidence="1" id="KW-1185">Reference proteome</keyword>
<organism evidence="1 2">
    <name type="scientific">Heterorhabditis bacteriophora</name>
    <name type="common">Entomopathogenic nematode worm</name>
    <dbReference type="NCBI Taxonomy" id="37862"/>
    <lineage>
        <taxon>Eukaryota</taxon>
        <taxon>Metazoa</taxon>
        <taxon>Ecdysozoa</taxon>
        <taxon>Nematoda</taxon>
        <taxon>Chromadorea</taxon>
        <taxon>Rhabditida</taxon>
        <taxon>Rhabditina</taxon>
        <taxon>Rhabditomorpha</taxon>
        <taxon>Strongyloidea</taxon>
        <taxon>Heterorhabditidae</taxon>
        <taxon>Heterorhabditis</taxon>
    </lineage>
</organism>
<dbReference type="AlphaFoldDB" id="A0A1I7WEC6"/>
<evidence type="ECO:0000313" key="2">
    <source>
        <dbReference type="WBParaSite" id="Hba_03262"/>
    </source>
</evidence>
<reference evidence="2" key="1">
    <citation type="submission" date="2016-11" db="UniProtKB">
        <authorList>
            <consortium name="WormBaseParasite"/>
        </authorList>
    </citation>
    <scope>IDENTIFICATION</scope>
</reference>
<evidence type="ECO:0000313" key="1">
    <source>
        <dbReference type="Proteomes" id="UP000095283"/>
    </source>
</evidence>
<dbReference type="WBParaSite" id="Hba_03262">
    <property type="protein sequence ID" value="Hba_03262"/>
    <property type="gene ID" value="Hba_03262"/>
</dbReference>
<sequence length="67" mass="7693">MPMKNMSQYYSETCELFILVVNLQLFSKLRPNSSLLLLDLISGDICINNLIEIADTAKLLSHNEKYE</sequence>
<protein>
    <submittedName>
        <fullName evidence="2">Uncharacterized protein</fullName>
    </submittedName>
</protein>
<accession>A0A1I7WEC6</accession>
<dbReference type="Proteomes" id="UP000095283">
    <property type="component" value="Unplaced"/>
</dbReference>